<keyword evidence="17" id="KW-1185">Reference proteome</keyword>
<feature type="binding site" evidence="10">
    <location>
        <position position="387"/>
    </location>
    <ligand>
        <name>FAD</name>
        <dbReference type="ChEBI" id="CHEBI:57692"/>
    </ligand>
</feature>
<feature type="binding site" evidence="10">
    <location>
        <begin position="255"/>
        <end position="262"/>
    </location>
    <ligand>
        <name>NAD(+)</name>
        <dbReference type="ChEBI" id="CHEBI:57540"/>
    </ligand>
</feature>
<protein>
    <recommendedName>
        <fullName evidence="2">thioredoxin-disulfide reductase (NADPH)</fullName>
        <ecNumber evidence="2">1.8.1.9</ecNumber>
    </recommendedName>
</protein>
<dbReference type="Gene3D" id="3.30.390.30">
    <property type="match status" value="1"/>
</dbReference>
<keyword evidence="6 12" id="KW-0560">Oxidoreductase</keyword>
<dbReference type="AlphaFoldDB" id="A0A7I8VG61"/>
<dbReference type="NCBIfam" id="TIGR01438">
    <property type="entry name" value="TGR"/>
    <property type="match status" value="1"/>
</dbReference>
<evidence type="ECO:0000256" key="8">
    <source>
        <dbReference type="ARBA" id="ARBA00023284"/>
    </source>
</evidence>
<dbReference type="InterPro" id="IPR023753">
    <property type="entry name" value="FAD/NAD-binding_dom"/>
</dbReference>
<evidence type="ECO:0000256" key="13">
    <source>
        <dbReference type="SAM" id="MobiDB-lite"/>
    </source>
</evidence>
<evidence type="ECO:0000259" key="14">
    <source>
        <dbReference type="Pfam" id="PF02852"/>
    </source>
</evidence>
<keyword evidence="10" id="KW-0520">NAD</keyword>
<feature type="domain" description="FAD/NAD(P)-binding" evidence="15">
    <location>
        <begin position="70"/>
        <end position="403"/>
    </location>
</feature>
<dbReference type="PRINTS" id="PR00368">
    <property type="entry name" value="FADPNR"/>
</dbReference>
<evidence type="ECO:0000256" key="2">
    <source>
        <dbReference type="ARBA" id="ARBA00012610"/>
    </source>
</evidence>
<feature type="domain" description="Pyridine nucleotide-disulphide oxidoreductase dimerisation" evidence="14">
    <location>
        <begin position="423"/>
        <end position="535"/>
    </location>
</feature>
<name>A0A7I8VG61_9ANNE</name>
<evidence type="ECO:0000256" key="7">
    <source>
        <dbReference type="ARBA" id="ARBA00023157"/>
    </source>
</evidence>
<reference evidence="16 17" key="1">
    <citation type="submission" date="2020-08" db="EMBL/GenBank/DDBJ databases">
        <authorList>
            <person name="Hejnol A."/>
        </authorList>
    </citation>
    <scope>NUCLEOTIDE SEQUENCE [LARGE SCALE GENOMIC DNA]</scope>
</reference>
<keyword evidence="8 12" id="KW-0676">Redox-active center</keyword>
<feature type="region of interest" description="Disordered" evidence="13">
    <location>
        <begin position="36"/>
        <end position="61"/>
    </location>
</feature>
<dbReference type="GO" id="GO:0045454">
    <property type="term" value="P:cell redox homeostasis"/>
    <property type="evidence" value="ECO:0007669"/>
    <property type="project" value="InterPro"/>
</dbReference>
<dbReference type="Pfam" id="PF07992">
    <property type="entry name" value="Pyr_redox_2"/>
    <property type="match status" value="1"/>
</dbReference>
<gene>
    <name evidence="16" type="ORF">DGYR_LOCUS3941</name>
</gene>
<dbReference type="Proteomes" id="UP000549394">
    <property type="component" value="Unassembled WGS sequence"/>
</dbReference>
<evidence type="ECO:0000256" key="5">
    <source>
        <dbReference type="ARBA" id="ARBA00022857"/>
    </source>
</evidence>
<dbReference type="InterPro" id="IPR016156">
    <property type="entry name" value="FAD/NAD-linked_Rdtase_dimer_sf"/>
</dbReference>
<dbReference type="SUPFAM" id="SSF51905">
    <property type="entry name" value="FAD/NAD(P)-binding domain"/>
    <property type="match status" value="1"/>
</dbReference>
<evidence type="ECO:0000256" key="3">
    <source>
        <dbReference type="ARBA" id="ARBA00022630"/>
    </source>
</evidence>
<evidence type="ECO:0000313" key="17">
    <source>
        <dbReference type="Proteomes" id="UP000549394"/>
    </source>
</evidence>
<dbReference type="PRINTS" id="PR00411">
    <property type="entry name" value="PNDRDTASEI"/>
</dbReference>
<dbReference type="EC" id="1.8.1.9" evidence="2"/>
<dbReference type="InterPro" id="IPR004099">
    <property type="entry name" value="Pyr_nucl-diS_OxRdtase_dimer"/>
</dbReference>
<dbReference type="InterPro" id="IPR036188">
    <property type="entry name" value="FAD/NAD-bd_sf"/>
</dbReference>
<dbReference type="Pfam" id="PF02852">
    <property type="entry name" value="Pyr_redox_dim"/>
    <property type="match status" value="1"/>
</dbReference>
<feature type="binding site" evidence="10">
    <location>
        <position position="345"/>
    </location>
    <ligand>
        <name>NAD(+)</name>
        <dbReference type="ChEBI" id="CHEBI:57540"/>
    </ligand>
</feature>
<feature type="compositionally biased region" description="Polar residues" evidence="13">
    <location>
        <begin position="36"/>
        <end position="48"/>
    </location>
</feature>
<dbReference type="GO" id="GO:0005829">
    <property type="term" value="C:cytosol"/>
    <property type="evidence" value="ECO:0007669"/>
    <property type="project" value="TreeGrafter"/>
</dbReference>
<dbReference type="GO" id="GO:0004362">
    <property type="term" value="F:glutathione-disulfide reductase (NADPH) activity"/>
    <property type="evidence" value="ECO:0007669"/>
    <property type="project" value="TreeGrafter"/>
</dbReference>
<dbReference type="PANTHER" id="PTHR42737">
    <property type="entry name" value="GLUTATHIONE REDUCTASE"/>
    <property type="match status" value="1"/>
</dbReference>
<dbReference type="EMBL" id="CAJFCJ010000006">
    <property type="protein sequence ID" value="CAD5115169.1"/>
    <property type="molecule type" value="Genomic_DNA"/>
</dbReference>
<comment type="cofactor">
    <cofactor evidence="10">
        <name>FAD</name>
        <dbReference type="ChEBI" id="CHEBI:57692"/>
    </cofactor>
    <text evidence="10">Binds 1 FAD per subunit.</text>
</comment>
<evidence type="ECO:0000256" key="6">
    <source>
        <dbReference type="ARBA" id="ARBA00023002"/>
    </source>
</evidence>
<dbReference type="FunFam" id="3.50.50.60:FF:000190">
    <property type="entry name" value="Thioredoxin reductase"/>
    <property type="match status" value="1"/>
</dbReference>
<keyword evidence="5" id="KW-0521">NADP</keyword>
<evidence type="ECO:0000313" key="16">
    <source>
        <dbReference type="EMBL" id="CAD5115169.1"/>
    </source>
</evidence>
<dbReference type="OrthoDB" id="5956163at2759"/>
<dbReference type="SUPFAM" id="SSF55424">
    <property type="entry name" value="FAD/NAD-linked reductases, dimerisation (C-terminal) domain"/>
    <property type="match status" value="1"/>
</dbReference>
<keyword evidence="10" id="KW-0547">Nucleotide-binding</keyword>
<dbReference type="GO" id="GO:0050660">
    <property type="term" value="F:flavin adenine dinucleotide binding"/>
    <property type="evidence" value="ECO:0007669"/>
    <property type="project" value="InterPro"/>
</dbReference>
<sequence length="550" mass="60410">MGSGFCKSSVDGNLKYGKFTENNLNNYSSGNGTSHHLISIGNTNNQPGLENKSDTEASPLEKTTQEDFQYDIVVIGGGSGGLACAKEAATFSARVACLDFVDPSPRGSVWGLGGTCVNVGCIPKKLMHTAALLKDKVKDSEKFGWLFENGSITGHDWKILRQSVQNYVSSLNWGYKKALKDKGVKYINAKATFIDKHTIEATKKNGNKEKITSKKFVLATGGRPTYPDFPGNEFCITSDDLFSLKKCPGKTLVIGGSYVALECAGFLAGLGLDVTIYIRSILLRGFDQQMAELIGAYMKNHGVKFRRPCIPKKVEQLKDGNLKVFAFSEDEEIIETFETVFVAVGRAPCTSNIGLEKANVRLQPKTGHVLVDNREQTNVESIYAIGDICYNKPELTPVAIQAGKMLARRLFANSKEVVDYDNVPTTVFAPLEYGCIGLAEEDAIVKFGEDDIEVYHQYFEPLEWTVAERDKKYCYAKLICQKSKNQKVVGLHITGPNAGEVTQGWTIGMRMGATKTDFEETLGIHPTCSEVFTTLYITKRSEKNPAVTGC</sequence>
<evidence type="ECO:0000256" key="10">
    <source>
        <dbReference type="PIRSR" id="PIRSR000350-3"/>
    </source>
</evidence>
<evidence type="ECO:0000259" key="15">
    <source>
        <dbReference type="Pfam" id="PF07992"/>
    </source>
</evidence>
<comment type="similarity">
    <text evidence="1 12">Belongs to the class-I pyridine nucleotide-disulfide oxidoreductase family.</text>
</comment>
<dbReference type="PIRSF" id="PIRSF000350">
    <property type="entry name" value="Mercury_reductase_MerA"/>
    <property type="match status" value="1"/>
</dbReference>
<dbReference type="Gene3D" id="3.50.50.60">
    <property type="entry name" value="FAD/NAD(P)-binding domain"/>
    <property type="match status" value="2"/>
</dbReference>
<feature type="binding site" evidence="10">
    <location>
        <position position="125"/>
    </location>
    <ligand>
        <name>FAD</name>
        <dbReference type="ChEBI" id="CHEBI:57692"/>
    </ligand>
</feature>
<organism evidence="16 17">
    <name type="scientific">Dimorphilus gyrociliatus</name>
    <dbReference type="NCBI Taxonomy" id="2664684"/>
    <lineage>
        <taxon>Eukaryota</taxon>
        <taxon>Metazoa</taxon>
        <taxon>Spiralia</taxon>
        <taxon>Lophotrochozoa</taxon>
        <taxon>Annelida</taxon>
        <taxon>Polychaeta</taxon>
        <taxon>Polychaeta incertae sedis</taxon>
        <taxon>Dinophilidae</taxon>
        <taxon>Dimorphilus</taxon>
    </lineage>
</organism>
<evidence type="ECO:0000256" key="12">
    <source>
        <dbReference type="RuleBase" id="RU003691"/>
    </source>
</evidence>
<dbReference type="InterPro" id="IPR046952">
    <property type="entry name" value="GSHR/TRXR-like"/>
</dbReference>
<dbReference type="GO" id="GO:0005739">
    <property type="term" value="C:mitochondrion"/>
    <property type="evidence" value="ECO:0007669"/>
    <property type="project" value="TreeGrafter"/>
</dbReference>
<dbReference type="PANTHER" id="PTHR42737:SF2">
    <property type="entry name" value="GLUTATHIONE REDUCTASE"/>
    <property type="match status" value="1"/>
</dbReference>
<dbReference type="PROSITE" id="PS00076">
    <property type="entry name" value="PYRIDINE_REDOX_1"/>
    <property type="match status" value="1"/>
</dbReference>
<evidence type="ECO:0000256" key="1">
    <source>
        <dbReference type="ARBA" id="ARBA00007532"/>
    </source>
</evidence>
<keyword evidence="3 12" id="KW-0285">Flavoprotein</keyword>
<dbReference type="GO" id="GO:0034599">
    <property type="term" value="P:cellular response to oxidative stress"/>
    <property type="evidence" value="ECO:0007669"/>
    <property type="project" value="TreeGrafter"/>
</dbReference>
<dbReference type="InterPro" id="IPR001100">
    <property type="entry name" value="Pyr_nuc-diS_OxRdtase"/>
</dbReference>
<evidence type="ECO:0000256" key="9">
    <source>
        <dbReference type="PIRSR" id="PIRSR000350-2"/>
    </source>
</evidence>
<feature type="disulfide bond" description="Redox-active" evidence="11">
    <location>
        <begin position="116"/>
        <end position="121"/>
    </location>
</feature>
<proteinExistence type="inferred from homology"/>
<comment type="caution">
    <text evidence="16">The sequence shown here is derived from an EMBL/GenBank/DDBJ whole genome shotgun (WGS) entry which is preliminary data.</text>
</comment>
<dbReference type="FunFam" id="3.30.390.30:FF:000004">
    <property type="entry name" value="Thioredoxin reductase 1, cytoplasmic"/>
    <property type="match status" value="1"/>
</dbReference>
<feature type="active site" description="Proton acceptor" evidence="9">
    <location>
        <position position="525"/>
    </location>
</feature>
<keyword evidence="4 10" id="KW-0274">FAD</keyword>
<accession>A0A7I8VG61</accession>
<evidence type="ECO:0000256" key="11">
    <source>
        <dbReference type="PIRSR" id="PIRSR000350-4"/>
    </source>
</evidence>
<dbReference type="InterPro" id="IPR006338">
    <property type="entry name" value="Thioredoxin/glutathione_Rdtase"/>
</dbReference>
<dbReference type="GO" id="GO:0006749">
    <property type="term" value="P:glutathione metabolic process"/>
    <property type="evidence" value="ECO:0007669"/>
    <property type="project" value="TreeGrafter"/>
</dbReference>
<dbReference type="GO" id="GO:0004791">
    <property type="term" value="F:thioredoxin-disulfide reductase (NADPH) activity"/>
    <property type="evidence" value="ECO:0007669"/>
    <property type="project" value="UniProtKB-EC"/>
</dbReference>
<evidence type="ECO:0000256" key="4">
    <source>
        <dbReference type="ARBA" id="ARBA00022827"/>
    </source>
</evidence>
<dbReference type="InterPro" id="IPR012999">
    <property type="entry name" value="Pyr_OxRdtase_I_AS"/>
</dbReference>
<keyword evidence="7" id="KW-1015">Disulfide bond</keyword>